<reference evidence="2 3" key="1">
    <citation type="submission" date="2015-12" db="EMBL/GenBank/DDBJ databases">
        <title>The genome of Folsomia candida.</title>
        <authorList>
            <person name="Faddeeva A."/>
            <person name="Derks M.F."/>
            <person name="Anvar Y."/>
            <person name="Smit S."/>
            <person name="Van Straalen N."/>
            <person name="Roelofs D."/>
        </authorList>
    </citation>
    <scope>NUCLEOTIDE SEQUENCE [LARGE SCALE GENOMIC DNA]</scope>
    <source>
        <strain evidence="2 3">VU population</strain>
        <tissue evidence="2">Whole body</tissue>
    </source>
</reference>
<feature type="chain" id="PRO_5012804822" evidence="1">
    <location>
        <begin position="22"/>
        <end position="394"/>
    </location>
</feature>
<feature type="signal peptide" evidence="1">
    <location>
        <begin position="1"/>
        <end position="21"/>
    </location>
</feature>
<dbReference type="SUPFAM" id="SSF56973">
    <property type="entry name" value="Aerolisin/ETX pore-forming domain"/>
    <property type="match status" value="1"/>
</dbReference>
<keyword evidence="3" id="KW-1185">Reference proteome</keyword>
<dbReference type="AlphaFoldDB" id="A0A226DP92"/>
<sequence>MSWNRVAIVILLIQRFEPSNADCKVPCPLQWVKYNSETTNFTSDKLVFSYGETQIISRAKGADGKYHAGYFDILLQSAYIPISPYAFADVELLNNQHNCTIGWSFPGDNNDKIRVSVDRERNGTTFIGRSTSSFFSFLPGYIPFVSVGEVEDGELKFIRSPANLNVEVSPIYNFLTSTSQGLNLHLKDFNFTSDPNVGNFRVMNVESIDNFADCIVSQVVTHSKVVTTTHSLSEFGSSSKSWGISASVTYTFGSKNVGASGSISGGYSEENTDRWSETLATSKESRITISKNITVGPQESILACSAIKISDNFQSDYVAKAEYSAPGLKGWEVANILDCYGFMNISVNENSAWFYTEGSYQGSSSISTHFHVSPKDSNINCRNLKEFGISESRL</sequence>
<comment type="caution">
    <text evidence="2">The sequence shown here is derived from an EMBL/GenBank/DDBJ whole genome shotgun (WGS) entry which is preliminary data.</text>
</comment>
<protein>
    <submittedName>
        <fullName evidence="2">Uncharacterized protein</fullName>
    </submittedName>
</protein>
<dbReference type="Proteomes" id="UP000198287">
    <property type="component" value="Unassembled WGS sequence"/>
</dbReference>
<accession>A0A226DP92</accession>
<dbReference type="EMBL" id="LNIX01000014">
    <property type="protein sequence ID" value="OXA47029.1"/>
    <property type="molecule type" value="Genomic_DNA"/>
</dbReference>
<gene>
    <name evidence="2" type="ORF">Fcan01_18075</name>
</gene>
<proteinExistence type="predicted"/>
<evidence type="ECO:0000313" key="2">
    <source>
        <dbReference type="EMBL" id="OXA47029.1"/>
    </source>
</evidence>
<keyword evidence="1" id="KW-0732">Signal</keyword>
<name>A0A226DP92_FOLCA</name>
<evidence type="ECO:0000256" key="1">
    <source>
        <dbReference type="SAM" id="SignalP"/>
    </source>
</evidence>
<evidence type="ECO:0000313" key="3">
    <source>
        <dbReference type="Proteomes" id="UP000198287"/>
    </source>
</evidence>
<organism evidence="2 3">
    <name type="scientific">Folsomia candida</name>
    <name type="common">Springtail</name>
    <dbReference type="NCBI Taxonomy" id="158441"/>
    <lineage>
        <taxon>Eukaryota</taxon>
        <taxon>Metazoa</taxon>
        <taxon>Ecdysozoa</taxon>
        <taxon>Arthropoda</taxon>
        <taxon>Hexapoda</taxon>
        <taxon>Collembola</taxon>
        <taxon>Entomobryomorpha</taxon>
        <taxon>Isotomoidea</taxon>
        <taxon>Isotomidae</taxon>
        <taxon>Proisotominae</taxon>
        <taxon>Folsomia</taxon>
    </lineage>
</organism>